<proteinExistence type="predicted"/>
<dbReference type="Proteomes" id="UP000030671">
    <property type="component" value="Unassembled WGS sequence"/>
</dbReference>
<feature type="compositionally biased region" description="Basic residues" evidence="1">
    <location>
        <begin position="42"/>
        <end position="52"/>
    </location>
</feature>
<name>W4JT63_HETIT</name>
<evidence type="ECO:0000313" key="3">
    <source>
        <dbReference type="Proteomes" id="UP000030671"/>
    </source>
</evidence>
<protein>
    <submittedName>
        <fullName evidence="2">Uncharacterized protein</fullName>
    </submittedName>
</protein>
<organism evidence="2 3">
    <name type="scientific">Heterobasidion irregulare (strain TC 32-1)</name>
    <dbReference type="NCBI Taxonomy" id="747525"/>
    <lineage>
        <taxon>Eukaryota</taxon>
        <taxon>Fungi</taxon>
        <taxon>Dikarya</taxon>
        <taxon>Basidiomycota</taxon>
        <taxon>Agaricomycotina</taxon>
        <taxon>Agaricomycetes</taxon>
        <taxon>Russulales</taxon>
        <taxon>Bondarzewiaceae</taxon>
        <taxon>Heterobasidion</taxon>
        <taxon>Heterobasidion annosum species complex</taxon>
    </lineage>
</organism>
<dbReference type="KEGG" id="hir:HETIRDRAFT_436611"/>
<feature type="region of interest" description="Disordered" evidence="1">
    <location>
        <begin position="27"/>
        <end position="67"/>
    </location>
</feature>
<keyword evidence="3" id="KW-1185">Reference proteome</keyword>
<dbReference type="AlphaFoldDB" id="W4JT63"/>
<sequence length="100" mass="11360">MDQEGSRRRRRRQQRLRTISSLVACLQGRADAGRDGHDARRPHNQHGTRPRPRTSLAYSGKSPANMLPPWLRTRGRIICAILGTKARTDGHVNERGKTRV</sequence>
<dbReference type="RefSeq" id="XP_009551625.1">
    <property type="nucleotide sequence ID" value="XM_009553330.1"/>
</dbReference>
<evidence type="ECO:0000256" key="1">
    <source>
        <dbReference type="SAM" id="MobiDB-lite"/>
    </source>
</evidence>
<feature type="region of interest" description="Disordered" evidence="1">
    <location>
        <begin position="1"/>
        <end position="20"/>
    </location>
</feature>
<accession>W4JT63</accession>
<dbReference type="HOGENOM" id="CLU_2306513_0_0_1"/>
<dbReference type="InParanoid" id="W4JT63"/>
<evidence type="ECO:0000313" key="2">
    <source>
        <dbReference type="EMBL" id="ETW76752.1"/>
    </source>
</evidence>
<reference evidence="2 3" key="1">
    <citation type="journal article" date="2012" name="New Phytol.">
        <title>Insight into trade-off between wood decay and parasitism from the genome of a fungal forest pathogen.</title>
        <authorList>
            <person name="Olson A."/>
            <person name="Aerts A."/>
            <person name="Asiegbu F."/>
            <person name="Belbahri L."/>
            <person name="Bouzid O."/>
            <person name="Broberg A."/>
            <person name="Canback B."/>
            <person name="Coutinho P.M."/>
            <person name="Cullen D."/>
            <person name="Dalman K."/>
            <person name="Deflorio G."/>
            <person name="van Diepen L.T."/>
            <person name="Dunand C."/>
            <person name="Duplessis S."/>
            <person name="Durling M."/>
            <person name="Gonthier P."/>
            <person name="Grimwood J."/>
            <person name="Fossdal C.G."/>
            <person name="Hansson D."/>
            <person name="Henrissat B."/>
            <person name="Hietala A."/>
            <person name="Himmelstrand K."/>
            <person name="Hoffmeister D."/>
            <person name="Hogberg N."/>
            <person name="James T.Y."/>
            <person name="Karlsson M."/>
            <person name="Kohler A."/>
            <person name="Kues U."/>
            <person name="Lee Y.H."/>
            <person name="Lin Y.C."/>
            <person name="Lind M."/>
            <person name="Lindquist E."/>
            <person name="Lombard V."/>
            <person name="Lucas S."/>
            <person name="Lunden K."/>
            <person name="Morin E."/>
            <person name="Murat C."/>
            <person name="Park J."/>
            <person name="Raffaello T."/>
            <person name="Rouze P."/>
            <person name="Salamov A."/>
            <person name="Schmutz J."/>
            <person name="Solheim H."/>
            <person name="Stahlberg J."/>
            <person name="Velez H."/>
            <person name="de Vries R.P."/>
            <person name="Wiebenga A."/>
            <person name="Woodward S."/>
            <person name="Yakovlev I."/>
            <person name="Garbelotto M."/>
            <person name="Martin F."/>
            <person name="Grigoriev I.V."/>
            <person name="Stenlid J."/>
        </authorList>
    </citation>
    <scope>NUCLEOTIDE SEQUENCE [LARGE SCALE GENOMIC DNA]</scope>
    <source>
        <strain evidence="2 3">TC 32-1</strain>
    </source>
</reference>
<dbReference type="EMBL" id="KI925464">
    <property type="protein sequence ID" value="ETW76752.1"/>
    <property type="molecule type" value="Genomic_DNA"/>
</dbReference>
<dbReference type="GeneID" id="20674899"/>
<gene>
    <name evidence="2" type="ORF">HETIRDRAFT_436611</name>
</gene>
<feature type="compositionally biased region" description="Basic and acidic residues" evidence="1">
    <location>
        <begin position="31"/>
        <end position="41"/>
    </location>
</feature>